<evidence type="ECO:0000256" key="3">
    <source>
        <dbReference type="ARBA" id="ARBA00022676"/>
    </source>
</evidence>
<dbReference type="Pfam" id="PF13231">
    <property type="entry name" value="PMT_2"/>
    <property type="match status" value="1"/>
</dbReference>
<keyword evidence="7 9" id="KW-0472">Membrane</keyword>
<evidence type="ECO:0000256" key="9">
    <source>
        <dbReference type="SAM" id="Phobius"/>
    </source>
</evidence>
<feature type="transmembrane region" description="Helical" evidence="9">
    <location>
        <begin position="240"/>
        <end position="259"/>
    </location>
</feature>
<feature type="transmembrane region" description="Helical" evidence="9">
    <location>
        <begin position="414"/>
        <end position="435"/>
    </location>
</feature>
<feature type="transmembrane region" description="Helical" evidence="9">
    <location>
        <begin position="441"/>
        <end position="462"/>
    </location>
</feature>
<evidence type="ECO:0000256" key="5">
    <source>
        <dbReference type="ARBA" id="ARBA00022692"/>
    </source>
</evidence>
<keyword evidence="6 9" id="KW-1133">Transmembrane helix</keyword>
<protein>
    <submittedName>
        <fullName evidence="12">Glycosyl transferase</fullName>
    </submittedName>
</protein>
<evidence type="ECO:0000256" key="4">
    <source>
        <dbReference type="ARBA" id="ARBA00022679"/>
    </source>
</evidence>
<feature type="transmembrane region" description="Helical" evidence="9">
    <location>
        <begin position="114"/>
        <end position="141"/>
    </location>
</feature>
<keyword evidence="4 12" id="KW-0808">Transferase</keyword>
<dbReference type="Proteomes" id="UP000256486">
    <property type="component" value="Unassembled WGS sequence"/>
</dbReference>
<name>A0A3E0VDY2_9MICO</name>
<dbReference type="InterPro" id="IPR038731">
    <property type="entry name" value="RgtA/B/C-like"/>
</dbReference>
<feature type="transmembrane region" description="Helical" evidence="9">
    <location>
        <begin position="469"/>
        <end position="488"/>
    </location>
</feature>
<dbReference type="RefSeq" id="WP_116413286.1">
    <property type="nucleotide sequence ID" value="NZ_NBWZ01000001.1"/>
</dbReference>
<feature type="domain" description="Putative mannosyltransferase YkcA/B-like C-terminal" evidence="11">
    <location>
        <begin position="605"/>
        <end position="692"/>
    </location>
</feature>
<feature type="region of interest" description="Disordered" evidence="8">
    <location>
        <begin position="525"/>
        <end position="589"/>
    </location>
</feature>
<evidence type="ECO:0000256" key="1">
    <source>
        <dbReference type="ARBA" id="ARBA00004651"/>
    </source>
</evidence>
<proteinExistence type="predicted"/>
<dbReference type="EMBL" id="NBWZ01000001">
    <property type="protein sequence ID" value="RFA07865.1"/>
    <property type="molecule type" value="Genomic_DNA"/>
</dbReference>
<feature type="transmembrane region" description="Helical" evidence="9">
    <location>
        <begin position="174"/>
        <end position="191"/>
    </location>
</feature>
<evidence type="ECO:0000259" key="10">
    <source>
        <dbReference type="Pfam" id="PF13231"/>
    </source>
</evidence>
<dbReference type="InterPro" id="IPR056785">
    <property type="entry name" value="YkcA/B-like_C"/>
</dbReference>
<keyword evidence="3" id="KW-0328">Glycosyltransferase</keyword>
<comment type="caution">
    <text evidence="12">The sequence shown here is derived from an EMBL/GenBank/DDBJ whole genome shotgun (WGS) entry which is preliminary data.</text>
</comment>
<reference evidence="12 13" key="1">
    <citation type="submission" date="2017-04" db="EMBL/GenBank/DDBJ databases">
        <title>Comparative genome analysis of Subtercola boreus.</title>
        <authorList>
            <person name="Cho Y.-J."/>
            <person name="Cho A."/>
            <person name="Kim O.-S."/>
            <person name="Lee J.-I."/>
        </authorList>
    </citation>
    <scope>NUCLEOTIDE SEQUENCE [LARGE SCALE GENOMIC DNA]</scope>
    <source>
        <strain evidence="12 13">K300</strain>
    </source>
</reference>
<dbReference type="Pfam" id="PF24878">
    <property type="entry name" value="YkcB_C"/>
    <property type="match status" value="1"/>
</dbReference>
<feature type="transmembrane region" description="Helical" evidence="9">
    <location>
        <begin position="45"/>
        <end position="62"/>
    </location>
</feature>
<evidence type="ECO:0000256" key="7">
    <source>
        <dbReference type="ARBA" id="ARBA00023136"/>
    </source>
</evidence>
<keyword evidence="5 9" id="KW-0812">Transmembrane</keyword>
<sequence length="714" mass="72426">MTSSTLPAPSAPTAPGASALGGRIRSLGHSVIRGRATHAAWERPAFLGLLLVTAIAYFYNLTASGYANEFYSAAVQAGSTNWEAFLFGSSDAGNSITVDKPPASLWVMALSVRVFGLSSFSILMPEVIMGLVTVALVYVIVRRHFSAGAALLAGGVLAATPVAALMFRFNNPDALLVLLMTASVYFTLRAIESGRVRWLLLAGAMIGFGFLTKQLQAFVILPPLALAYGWAGPVKFGKRLLHLLAALAAVIVSAGWWVALVELVPASMRPYIGGSQNNDFLELTFGYNGFGRLTGAETGSVTGGVGGAAATGGQWGATGITRLLDGEFGGQIAWLIPAALVLLVVGFVLLRRQKRVDARRAILIMFGGWLVITGLVFSFMAGIFHAYYTVALAPAIAGTVGAGAILLWNTRRYLWARIVAAVIVLGTGVWAYALLTRAVDWLPWLKFVVLALAIVGAGMLVVRWKRRTLRVATLAVALTASLLAPTAYTIQTLTTAHTGSIVTAGPTVASSTGFGRGGGFGGAGGFAGGARPGGTTTGGQAGGTPPGGTTTGGGAGTAPGAGTGTAPGATGTTGTGTTRGGTGTRAGAGGGGLLGGATVSSQVSALLSADASSYTWAAAAVGSQNAASYQLASQAAIMPLGGFNGSDPSPTLDEFKAYVASGKIHYFISAGSIGASNGGSSASSEIASWVASTFTATTVDGTTLYDLTSEAATN</sequence>
<feature type="transmembrane region" description="Helical" evidence="9">
    <location>
        <begin position="197"/>
        <end position="228"/>
    </location>
</feature>
<feature type="transmembrane region" description="Helical" evidence="9">
    <location>
        <begin position="362"/>
        <end position="380"/>
    </location>
</feature>
<feature type="domain" description="Glycosyltransferase RgtA/B/C/D-like" evidence="10">
    <location>
        <begin position="99"/>
        <end position="256"/>
    </location>
</feature>
<evidence type="ECO:0000313" key="13">
    <source>
        <dbReference type="Proteomes" id="UP000256486"/>
    </source>
</evidence>
<dbReference type="OrthoDB" id="5241882at2"/>
<evidence type="ECO:0000313" key="12">
    <source>
        <dbReference type="EMBL" id="RFA07865.1"/>
    </source>
</evidence>
<evidence type="ECO:0000256" key="2">
    <source>
        <dbReference type="ARBA" id="ARBA00022475"/>
    </source>
</evidence>
<feature type="transmembrane region" description="Helical" evidence="9">
    <location>
        <begin position="147"/>
        <end position="167"/>
    </location>
</feature>
<evidence type="ECO:0000259" key="11">
    <source>
        <dbReference type="Pfam" id="PF24878"/>
    </source>
</evidence>
<feature type="transmembrane region" description="Helical" evidence="9">
    <location>
        <begin position="332"/>
        <end position="350"/>
    </location>
</feature>
<feature type="transmembrane region" description="Helical" evidence="9">
    <location>
        <begin position="386"/>
        <end position="407"/>
    </location>
</feature>
<feature type="region of interest" description="Disordered" evidence="8">
    <location>
        <begin position="1"/>
        <end position="20"/>
    </location>
</feature>
<accession>A0A3E0VDY2</accession>
<evidence type="ECO:0000256" key="8">
    <source>
        <dbReference type="SAM" id="MobiDB-lite"/>
    </source>
</evidence>
<dbReference type="AlphaFoldDB" id="A0A3E0VDY2"/>
<dbReference type="GO" id="GO:0005886">
    <property type="term" value="C:plasma membrane"/>
    <property type="evidence" value="ECO:0007669"/>
    <property type="project" value="UniProtKB-SubCell"/>
</dbReference>
<organism evidence="12 13">
    <name type="scientific">Subtercola boreus</name>
    <dbReference type="NCBI Taxonomy" id="120213"/>
    <lineage>
        <taxon>Bacteria</taxon>
        <taxon>Bacillati</taxon>
        <taxon>Actinomycetota</taxon>
        <taxon>Actinomycetes</taxon>
        <taxon>Micrococcales</taxon>
        <taxon>Microbacteriaceae</taxon>
        <taxon>Subtercola</taxon>
    </lineage>
</organism>
<dbReference type="PANTHER" id="PTHR33908">
    <property type="entry name" value="MANNOSYLTRANSFERASE YKCB-RELATED"/>
    <property type="match status" value="1"/>
</dbReference>
<dbReference type="GO" id="GO:0016763">
    <property type="term" value="F:pentosyltransferase activity"/>
    <property type="evidence" value="ECO:0007669"/>
    <property type="project" value="TreeGrafter"/>
</dbReference>
<dbReference type="PANTHER" id="PTHR33908:SF3">
    <property type="entry name" value="UNDECAPRENYL PHOSPHATE-ALPHA-4-AMINO-4-DEOXY-L-ARABINOSE ARABINOSYL TRANSFERASE"/>
    <property type="match status" value="1"/>
</dbReference>
<dbReference type="GO" id="GO:0009103">
    <property type="term" value="P:lipopolysaccharide biosynthetic process"/>
    <property type="evidence" value="ECO:0007669"/>
    <property type="project" value="UniProtKB-ARBA"/>
</dbReference>
<evidence type="ECO:0000256" key="6">
    <source>
        <dbReference type="ARBA" id="ARBA00022989"/>
    </source>
</evidence>
<keyword evidence="13" id="KW-1185">Reference proteome</keyword>
<keyword evidence="2" id="KW-1003">Cell membrane</keyword>
<gene>
    <name evidence="12" type="ORF">B7R54_00530</name>
</gene>
<dbReference type="GO" id="GO:0010041">
    <property type="term" value="P:response to iron(III) ion"/>
    <property type="evidence" value="ECO:0007669"/>
    <property type="project" value="TreeGrafter"/>
</dbReference>
<comment type="subcellular location">
    <subcellularLocation>
        <location evidence="1">Cell membrane</location>
        <topology evidence="1">Multi-pass membrane protein</topology>
    </subcellularLocation>
</comment>
<dbReference type="InterPro" id="IPR050297">
    <property type="entry name" value="LipidA_mod_glycosyltrf_83"/>
</dbReference>